<evidence type="ECO:0000313" key="3">
    <source>
        <dbReference type="EMBL" id="MBM7853004.1"/>
    </source>
</evidence>
<name>A0A9W6IYS9_9HYPH</name>
<dbReference type="Pfam" id="PF01850">
    <property type="entry name" value="PIN"/>
    <property type="match status" value="1"/>
</dbReference>
<sequence>MIGVDTNILVRLFTGDDEVQAAAAARFVDKAEEPVFVNVIVVLETLWTLKRACRFDEDRLVMILRKLTEHPAITCSHKDLMRDAAHRTKEEGGDVADNLIASMNRSAGCSTTCTFDREAALSDGFTLLTI</sequence>
<feature type="domain" description="PIN" evidence="1">
    <location>
        <begin position="4"/>
        <end position="118"/>
    </location>
</feature>
<comment type="caution">
    <text evidence="2">The sequence shown here is derived from an EMBL/GenBank/DDBJ whole genome shotgun (WGS) entry which is preliminary data.</text>
</comment>
<dbReference type="Proteomes" id="UP000758856">
    <property type="component" value="Unassembled WGS sequence"/>
</dbReference>
<dbReference type="AlphaFoldDB" id="A0A9W6IYS9"/>
<dbReference type="EMBL" id="BSFF01000010">
    <property type="protein sequence ID" value="GLK57785.1"/>
    <property type="molecule type" value="Genomic_DNA"/>
</dbReference>
<protein>
    <submittedName>
        <fullName evidence="3">Nucleic-acid-binding protein</fullName>
    </submittedName>
</protein>
<dbReference type="RefSeq" id="WP_204951473.1">
    <property type="nucleotide sequence ID" value="NZ_BSFF01000010.1"/>
</dbReference>
<dbReference type="Gene3D" id="3.40.50.1010">
    <property type="entry name" value="5'-nuclease"/>
    <property type="match status" value="1"/>
</dbReference>
<dbReference type="Proteomes" id="UP001143400">
    <property type="component" value="Unassembled WGS sequence"/>
</dbReference>
<accession>A0A9W6IYS9</accession>
<evidence type="ECO:0000313" key="5">
    <source>
        <dbReference type="Proteomes" id="UP001143400"/>
    </source>
</evidence>
<evidence type="ECO:0000313" key="4">
    <source>
        <dbReference type="Proteomes" id="UP000758856"/>
    </source>
</evidence>
<reference evidence="3 4" key="2">
    <citation type="submission" date="2021-01" db="EMBL/GenBank/DDBJ databases">
        <title>Genomic Encyclopedia of Type Strains, Phase IV (KMG-IV): sequencing the most valuable type-strain genomes for metagenomic binning, comparative biology and taxonomic classification.</title>
        <authorList>
            <person name="Goeker M."/>
        </authorList>
    </citation>
    <scope>NUCLEOTIDE SEQUENCE [LARGE SCALE GENOMIC DNA]</scope>
    <source>
        <strain evidence="3 4">DSM 6130</strain>
    </source>
</reference>
<dbReference type="InterPro" id="IPR002716">
    <property type="entry name" value="PIN_dom"/>
</dbReference>
<dbReference type="CDD" id="cd18683">
    <property type="entry name" value="PIN_VapC-like"/>
    <property type="match status" value="1"/>
</dbReference>
<gene>
    <name evidence="2" type="ORF">GCM10008170_38050</name>
    <name evidence="3" type="ORF">JOD31_003255</name>
</gene>
<keyword evidence="4" id="KW-1185">Reference proteome</keyword>
<reference evidence="2" key="1">
    <citation type="journal article" date="2014" name="Int. J. Syst. Evol. Microbiol.">
        <title>Complete genome sequence of Corynebacterium casei LMG S-19264T (=DSM 44701T), isolated from a smear-ripened cheese.</title>
        <authorList>
            <consortium name="US DOE Joint Genome Institute (JGI-PGF)"/>
            <person name="Walter F."/>
            <person name="Albersmeier A."/>
            <person name="Kalinowski J."/>
            <person name="Ruckert C."/>
        </authorList>
    </citation>
    <scope>NUCLEOTIDE SEQUENCE</scope>
    <source>
        <strain evidence="2">VKM B-1606</strain>
    </source>
</reference>
<proteinExistence type="predicted"/>
<reference evidence="2" key="3">
    <citation type="submission" date="2023-01" db="EMBL/GenBank/DDBJ databases">
        <authorList>
            <person name="Sun Q."/>
            <person name="Evtushenko L."/>
        </authorList>
    </citation>
    <scope>NUCLEOTIDE SEQUENCE</scope>
    <source>
        <strain evidence="2">VKM B-1606</strain>
    </source>
</reference>
<evidence type="ECO:0000259" key="1">
    <source>
        <dbReference type="Pfam" id="PF01850"/>
    </source>
</evidence>
<dbReference type="InterPro" id="IPR029060">
    <property type="entry name" value="PIN-like_dom_sf"/>
</dbReference>
<evidence type="ECO:0000313" key="2">
    <source>
        <dbReference type="EMBL" id="GLK57785.1"/>
    </source>
</evidence>
<organism evidence="2 5">
    <name type="scientific">Methylopila capsulata</name>
    <dbReference type="NCBI Taxonomy" id="61654"/>
    <lineage>
        <taxon>Bacteria</taxon>
        <taxon>Pseudomonadati</taxon>
        <taxon>Pseudomonadota</taxon>
        <taxon>Alphaproteobacteria</taxon>
        <taxon>Hyphomicrobiales</taxon>
        <taxon>Methylopilaceae</taxon>
        <taxon>Methylopila</taxon>
    </lineage>
</organism>
<dbReference type="EMBL" id="JAFBCY010000004">
    <property type="protein sequence ID" value="MBM7853004.1"/>
    <property type="molecule type" value="Genomic_DNA"/>
</dbReference>
<dbReference type="SUPFAM" id="SSF88723">
    <property type="entry name" value="PIN domain-like"/>
    <property type="match status" value="1"/>
</dbReference>